<dbReference type="EMBL" id="QFOI01000018">
    <property type="protein sequence ID" value="PZP51896.1"/>
    <property type="molecule type" value="Genomic_DNA"/>
</dbReference>
<gene>
    <name evidence="1" type="ORF">DI598_02065</name>
</gene>
<protein>
    <submittedName>
        <fullName evidence="1">Uncharacterized protein</fullName>
    </submittedName>
</protein>
<proteinExistence type="predicted"/>
<evidence type="ECO:0000313" key="1">
    <source>
        <dbReference type="EMBL" id="PZP51896.1"/>
    </source>
</evidence>
<dbReference type="AlphaFoldDB" id="A0A2W5H1J6"/>
<evidence type="ECO:0000313" key="2">
    <source>
        <dbReference type="Proteomes" id="UP000249645"/>
    </source>
</evidence>
<sequence>MKNRLFVWILIFILGRCNQVMAQDWQSDISRLKHTGSVMFLGYSPEDFDHRFSKYLLDDERIRVGFLSLTRGENSDIDAIAYPMDGVQRGIYHVNKAIASIGKFYSDLYFTRTYDFLSNNKEDSTFLFEKHWDKMSIMGDIVWQIRTFRPDIIVFPSYKNLQPFGKRYFALQMMAEAVKIASDSNFYKEQFDDNRYPNHIVSVLALDSIHGTYDLPIAFGNIKYDLITGTKPNQTIRNGIVNDWSRIYESIDKGYYNKYLDSITTLQWTKEEQLNALLHLKDKLSSTAYMDGYLRSYKDQQLDDMIFRYSGVKASVNFEQPFLVLGKPYRYTINVDRNGSSFQLQYFKFGKFDTAFNQSFDTISIQKEFVFPKTETVYQPYWMASKMATPGMYEIGNRNDLNSPTNYNPFGAKFIFNTNGKRFEYLLPAFHLKQDSTKEIPIVTIPGFTNVAPFMILTHVFPTRKSEKIHVQLQPNFSQMLVPLSINIIRKGIVIKREGGFSGGEKQEILLTKDTVANLENGKSLNWSFDIAQKVLDTLHGDIGAEIWIGKEPNRIKANSSLVHIPLKGLPDIDYHYQPSIGLMTKDTFKIVPKTLIGLYEDSVTNPTIEYLKIILSSLHLDYKIINQKLGLDSLKLCKTIIAPMSLQDSILSSYVSKGGKLLIVPSRTDSLPKFIKDSISFTPYNLMVSNASLFANIADSLPMFRTPNNILPDQFPQSGTISTINWHSDSLQQMYVTPMIYNLTKDATKESIRPLLMYQYGKGTILLSGLYIDAATLESPFVYKFWANVLSSE</sequence>
<organism evidence="1 2">
    <name type="scientific">Pseudopedobacter saltans</name>
    <dbReference type="NCBI Taxonomy" id="151895"/>
    <lineage>
        <taxon>Bacteria</taxon>
        <taxon>Pseudomonadati</taxon>
        <taxon>Bacteroidota</taxon>
        <taxon>Sphingobacteriia</taxon>
        <taxon>Sphingobacteriales</taxon>
        <taxon>Sphingobacteriaceae</taxon>
        <taxon>Pseudopedobacter</taxon>
    </lineage>
</organism>
<dbReference type="Proteomes" id="UP000249645">
    <property type="component" value="Unassembled WGS sequence"/>
</dbReference>
<accession>A0A2W5H1J6</accession>
<name>A0A2W5H1J6_9SPHI</name>
<reference evidence="1 2" key="1">
    <citation type="submission" date="2017-11" db="EMBL/GenBank/DDBJ databases">
        <title>Infants hospitalized years apart are colonized by the same room-sourced microbial strains.</title>
        <authorList>
            <person name="Brooks B."/>
            <person name="Olm M.R."/>
            <person name="Firek B.A."/>
            <person name="Baker R."/>
            <person name="Thomas B.C."/>
            <person name="Morowitz M.J."/>
            <person name="Banfield J.F."/>
        </authorList>
    </citation>
    <scope>NUCLEOTIDE SEQUENCE [LARGE SCALE GENOMIC DNA]</scope>
    <source>
        <strain evidence="1">S2_009_000_R2_76</strain>
    </source>
</reference>
<comment type="caution">
    <text evidence="1">The sequence shown here is derived from an EMBL/GenBank/DDBJ whole genome shotgun (WGS) entry which is preliminary data.</text>
</comment>